<name>A0A316EIB2_9ACTN</name>
<dbReference type="Proteomes" id="UP000245697">
    <property type="component" value="Unassembled WGS sequence"/>
</dbReference>
<evidence type="ECO:0000313" key="3">
    <source>
        <dbReference type="Proteomes" id="UP000245697"/>
    </source>
</evidence>
<sequence>MLRADTVTDRIAGTLTCAAFDHRLGGILLLDLRPDLIGGLASWLAATIGGPARIVTLGADDGDDTLWVTADAGLAPAPGRLAESPGTTLIAVIPDLARANLAVTRAATVLIGADGAVADRHGLHAAWRPRARWLAACPAADAERLSPHLLDRFAVRVAAADLGTPARTPAELVAALDGHTTGLLPALPDPAPLTGPPAVMTAEAATLVTTVVGGPAAPHRRDLALARAARAVAVSDRSATVEARHVHRAAELLGFRGTSTRPAAAPARPASPAHPAATGDDTATPPARPGDVEIRTPARPDTPPVPTSVLAPGPGPATAPRQPLYPEDSPDAMPDFAGLRVPWQRADGRRSTRGPIIGAEPSGRPVDIAYLATVLEAAKFRRVRHGAGAPLRIHVSDLRSNRRQPQPDAALVLLLDHTSRRDWDVTAALAPYLGWAYTRRAAVSLIEIGHRDADSELQAERRRLSGVLDPLLNAALDRAPARATPLAHGLDLAIQEMRLRRRNLPVRDGEAWLVVVTDARGNVPLEASQRNVMPRSVSRAGIDDALTVAAGVAGLRAVRTVVLAPPELSHYRDLPFALADAMAGMVARPDGAP</sequence>
<dbReference type="AlphaFoldDB" id="A0A316EIB2"/>
<protein>
    <submittedName>
        <fullName evidence="2">Protoporphyrin IX magnesium-chelatase</fullName>
    </submittedName>
</protein>
<evidence type="ECO:0000256" key="1">
    <source>
        <dbReference type="SAM" id="MobiDB-lite"/>
    </source>
</evidence>
<gene>
    <name evidence="2" type="ORF">BC793_13569</name>
</gene>
<organism evidence="2 3">
    <name type="scientific">Actinoplanes xinjiangensis</name>
    <dbReference type="NCBI Taxonomy" id="512350"/>
    <lineage>
        <taxon>Bacteria</taxon>
        <taxon>Bacillati</taxon>
        <taxon>Actinomycetota</taxon>
        <taxon>Actinomycetes</taxon>
        <taxon>Micromonosporales</taxon>
        <taxon>Micromonosporaceae</taxon>
        <taxon>Actinoplanes</taxon>
    </lineage>
</organism>
<keyword evidence="3" id="KW-1185">Reference proteome</keyword>
<proteinExistence type="predicted"/>
<dbReference type="RefSeq" id="WP_109602357.1">
    <property type="nucleotide sequence ID" value="NZ_BONA01000091.1"/>
</dbReference>
<reference evidence="2 3" key="1">
    <citation type="submission" date="2018-05" db="EMBL/GenBank/DDBJ databases">
        <title>Genomic Encyclopedia of Archaeal and Bacterial Type Strains, Phase II (KMG-II): from individual species to whole genera.</title>
        <authorList>
            <person name="Goeker M."/>
        </authorList>
    </citation>
    <scope>NUCLEOTIDE SEQUENCE [LARGE SCALE GENOMIC DNA]</scope>
    <source>
        <strain evidence="2 3">DSM 45184</strain>
    </source>
</reference>
<feature type="region of interest" description="Disordered" evidence="1">
    <location>
        <begin position="257"/>
        <end position="329"/>
    </location>
</feature>
<dbReference type="EMBL" id="QGGR01000035">
    <property type="protein sequence ID" value="PWK31072.1"/>
    <property type="molecule type" value="Genomic_DNA"/>
</dbReference>
<accession>A0A316EIB2</accession>
<dbReference type="OrthoDB" id="159280at2"/>
<evidence type="ECO:0000313" key="2">
    <source>
        <dbReference type="EMBL" id="PWK31072.1"/>
    </source>
</evidence>
<comment type="caution">
    <text evidence="2">The sequence shown here is derived from an EMBL/GenBank/DDBJ whole genome shotgun (WGS) entry which is preliminary data.</text>
</comment>
<feature type="compositionally biased region" description="Low complexity" evidence="1">
    <location>
        <begin position="262"/>
        <end position="285"/>
    </location>
</feature>